<evidence type="ECO:0000313" key="2">
    <source>
        <dbReference type="Proteomes" id="UP000231503"/>
    </source>
</evidence>
<dbReference type="AlphaFoldDB" id="A0A2H0TEA2"/>
<comment type="caution">
    <text evidence="1">The sequence shown here is derived from an EMBL/GenBank/DDBJ whole genome shotgun (WGS) entry which is preliminary data.</text>
</comment>
<organism evidence="1 2">
    <name type="scientific">Candidatus Niyogibacteria bacterium CG10_big_fil_rev_8_21_14_0_10_46_36</name>
    <dbReference type="NCBI Taxonomy" id="1974726"/>
    <lineage>
        <taxon>Bacteria</taxon>
        <taxon>Candidatus Niyogiibacteriota</taxon>
    </lineage>
</organism>
<gene>
    <name evidence="1" type="ORF">COU47_00370</name>
</gene>
<dbReference type="EMBL" id="PFCO01000001">
    <property type="protein sequence ID" value="PIR69879.1"/>
    <property type="molecule type" value="Genomic_DNA"/>
</dbReference>
<protein>
    <submittedName>
        <fullName evidence="1">Uncharacterized protein</fullName>
    </submittedName>
</protein>
<name>A0A2H0TEA2_9BACT</name>
<accession>A0A2H0TEA2</accession>
<evidence type="ECO:0000313" key="1">
    <source>
        <dbReference type="EMBL" id="PIR69879.1"/>
    </source>
</evidence>
<reference evidence="2" key="1">
    <citation type="submission" date="2017-09" db="EMBL/GenBank/DDBJ databases">
        <title>Depth-based differentiation of microbial function through sediment-hosted aquifers and enrichment of novel symbionts in the deep terrestrial subsurface.</title>
        <authorList>
            <person name="Probst A.J."/>
            <person name="Ladd B."/>
            <person name="Jarett J.K."/>
            <person name="Geller-Mcgrath D.E."/>
            <person name="Sieber C.M.K."/>
            <person name="Emerson J.B."/>
            <person name="Anantharaman K."/>
            <person name="Thomas B.C."/>
            <person name="Malmstrom R."/>
            <person name="Stieglmeier M."/>
            <person name="Klingl A."/>
            <person name="Woyke T."/>
            <person name="Ryan C.M."/>
            <person name="Banfield J.F."/>
        </authorList>
    </citation>
    <scope>NUCLEOTIDE SEQUENCE [LARGE SCALE GENOMIC DNA]</scope>
</reference>
<proteinExistence type="predicted"/>
<sequence>MAIFGDAWGCNPRNVMVETCGDAQKMTFVVKEMVRVDTVGGSQHALTAYQKKVFESKKRIYLVKTVRTFKLGRLYYDGFYIACDTTFFGVPSLDDERIIRMFTGETIQLNFDRVCLKNIFYSTGIDTYREGGNRYIYLNYRPVLNLKSIAIQ</sequence>
<dbReference type="Proteomes" id="UP000231503">
    <property type="component" value="Unassembled WGS sequence"/>
</dbReference>